<evidence type="ECO:0000313" key="2">
    <source>
        <dbReference type="EMBL" id="MBV6343176.1"/>
    </source>
</evidence>
<feature type="domain" description="Helix-turn-helix" evidence="1">
    <location>
        <begin position="10"/>
        <end position="58"/>
    </location>
</feature>
<dbReference type="Proteomes" id="UP001196980">
    <property type="component" value="Unassembled WGS sequence"/>
</dbReference>
<comment type="caution">
    <text evidence="2">The sequence shown here is derived from an EMBL/GenBank/DDBJ whole genome shotgun (WGS) entry which is preliminary data.</text>
</comment>
<gene>
    <name evidence="2" type="ORF">HWQ67_16470</name>
</gene>
<proteinExistence type="predicted"/>
<keyword evidence="3" id="KW-1185">Reference proteome</keyword>
<evidence type="ECO:0000259" key="1">
    <source>
        <dbReference type="Pfam" id="PF12728"/>
    </source>
</evidence>
<evidence type="ECO:0000313" key="3">
    <source>
        <dbReference type="Proteomes" id="UP001196980"/>
    </source>
</evidence>
<reference evidence="2 3" key="1">
    <citation type="journal article" date="2020" name="J Geophys Res Biogeosci">
        <title>Magnetotaxis as an Adaptation to Enable Bacterial Shuttling of Microbial Sulfur and Sulfur Cycling Across Aquatic Oxic#Anoxic Interfaces.</title>
        <authorList>
            <person name="Li J."/>
            <person name="Liu P."/>
            <person name="Wang J."/>
            <person name="Roberts A.P."/>
            <person name="Pan Y."/>
        </authorList>
    </citation>
    <scope>NUCLEOTIDE SEQUENCE [LARGE SCALE GENOMIC DNA]</scope>
    <source>
        <strain evidence="2 3">MYR-1_YQ</strain>
    </source>
</reference>
<dbReference type="InterPro" id="IPR010093">
    <property type="entry name" value="SinI_DNA-bd"/>
</dbReference>
<protein>
    <submittedName>
        <fullName evidence="2">Helix-turn-helix domain-containing protein</fullName>
    </submittedName>
</protein>
<dbReference type="Pfam" id="PF12728">
    <property type="entry name" value="HTH_17"/>
    <property type="match status" value="1"/>
</dbReference>
<dbReference type="InterPro" id="IPR041657">
    <property type="entry name" value="HTH_17"/>
</dbReference>
<accession>A0ABS6S2W3</accession>
<sequence length="63" mass="7002">MAVETQRDTMTVDQAARRLGISRNSCYTLAAKGELPGAIRLGKRIVVSIYQFERFLRGEGKDG</sequence>
<organism evidence="2 3">
    <name type="scientific">Candidatus Magnetobacterium casense</name>
    <dbReference type="NCBI Taxonomy" id="1455061"/>
    <lineage>
        <taxon>Bacteria</taxon>
        <taxon>Pseudomonadati</taxon>
        <taxon>Nitrospirota</taxon>
        <taxon>Thermodesulfovibrionia</taxon>
        <taxon>Thermodesulfovibrionales</taxon>
        <taxon>Candidatus Magnetobacteriaceae</taxon>
        <taxon>Candidatus Magnetobacterium</taxon>
    </lineage>
</organism>
<dbReference type="RefSeq" id="WP_218253781.1">
    <property type="nucleotide sequence ID" value="NZ_JABXWD010000473.1"/>
</dbReference>
<dbReference type="NCBIfam" id="TIGR01764">
    <property type="entry name" value="excise"/>
    <property type="match status" value="1"/>
</dbReference>
<dbReference type="EMBL" id="JABXWD010000473">
    <property type="protein sequence ID" value="MBV6343176.1"/>
    <property type="molecule type" value="Genomic_DNA"/>
</dbReference>
<name>A0ABS6S2W3_9BACT</name>